<gene>
    <name evidence="3" type="ORF">ANCCAN_00194</name>
</gene>
<feature type="region of interest" description="Disordered" evidence="1">
    <location>
        <begin position="218"/>
        <end position="243"/>
    </location>
</feature>
<comment type="caution">
    <text evidence="3">The sequence shown here is derived from an EMBL/GenBank/DDBJ whole genome shotgun (WGS) entry which is preliminary data.</text>
</comment>
<keyword evidence="2" id="KW-0812">Transmembrane</keyword>
<dbReference type="AlphaFoldDB" id="A0A368HE55"/>
<proteinExistence type="predicted"/>
<keyword evidence="4" id="KW-1185">Reference proteome</keyword>
<dbReference type="OrthoDB" id="5771022at2759"/>
<name>A0A368HE55_ANCCA</name>
<dbReference type="EMBL" id="JOJR01000001">
    <property type="protein sequence ID" value="RCN53700.1"/>
    <property type="molecule type" value="Genomic_DNA"/>
</dbReference>
<feature type="transmembrane region" description="Helical" evidence="2">
    <location>
        <begin position="165"/>
        <end position="192"/>
    </location>
</feature>
<evidence type="ECO:0000313" key="4">
    <source>
        <dbReference type="Proteomes" id="UP000252519"/>
    </source>
</evidence>
<evidence type="ECO:0008006" key="5">
    <source>
        <dbReference type="Google" id="ProtNLM"/>
    </source>
</evidence>
<keyword evidence="2" id="KW-1133">Transmembrane helix</keyword>
<evidence type="ECO:0000256" key="1">
    <source>
        <dbReference type="SAM" id="MobiDB-lite"/>
    </source>
</evidence>
<keyword evidence="2" id="KW-0472">Membrane</keyword>
<sequence length="243" mass="26815">MTLVPQSSDDRIRPLLARPSWTTPLATTALTPSVVFDGRRPLEPMEPLGFTCPSALILGFISSRLGTAIGYRFTCSGGDFSQTIQYDNGVNRFQYDTGVNNVFAPQSQLMLRSALVDQKVNTIDPSFYDCVYSTTLGQTIVERCYKDIGCCATTCCNNDDWKEKYGWAVALIVVFCVLVVIAVVISMIVWLINRSKDKKQKRLLEDAGLSRATSNMSLAQSTPNGYHFGTGPYQSPPGAGYRY</sequence>
<evidence type="ECO:0000313" key="3">
    <source>
        <dbReference type="EMBL" id="RCN53700.1"/>
    </source>
</evidence>
<protein>
    <recommendedName>
        <fullName evidence="5">CX domain-containing protein</fullName>
    </recommendedName>
</protein>
<evidence type="ECO:0000256" key="2">
    <source>
        <dbReference type="SAM" id="Phobius"/>
    </source>
</evidence>
<dbReference type="Proteomes" id="UP000252519">
    <property type="component" value="Unassembled WGS sequence"/>
</dbReference>
<accession>A0A368HE55</accession>
<reference evidence="3 4" key="1">
    <citation type="submission" date="2014-10" db="EMBL/GenBank/DDBJ databases">
        <title>Draft genome of the hookworm Ancylostoma caninum.</title>
        <authorList>
            <person name="Mitreva M."/>
        </authorList>
    </citation>
    <scope>NUCLEOTIDE SEQUENCE [LARGE SCALE GENOMIC DNA]</scope>
    <source>
        <strain evidence="3 4">Baltimore</strain>
    </source>
</reference>
<organism evidence="3 4">
    <name type="scientific">Ancylostoma caninum</name>
    <name type="common">Dog hookworm</name>
    <dbReference type="NCBI Taxonomy" id="29170"/>
    <lineage>
        <taxon>Eukaryota</taxon>
        <taxon>Metazoa</taxon>
        <taxon>Ecdysozoa</taxon>
        <taxon>Nematoda</taxon>
        <taxon>Chromadorea</taxon>
        <taxon>Rhabditida</taxon>
        <taxon>Rhabditina</taxon>
        <taxon>Rhabditomorpha</taxon>
        <taxon>Strongyloidea</taxon>
        <taxon>Ancylostomatidae</taxon>
        <taxon>Ancylostomatinae</taxon>
        <taxon>Ancylostoma</taxon>
    </lineage>
</organism>